<dbReference type="Proteomes" id="UP000091820">
    <property type="component" value="Unassembled WGS sequence"/>
</dbReference>
<feature type="binding site" description="axial binding residue" evidence="14">
    <location>
        <position position="313"/>
    </location>
    <ligand>
        <name>heme</name>
        <dbReference type="ChEBI" id="CHEBI:30413"/>
    </ligand>
    <ligandPart>
        <name>Fe</name>
        <dbReference type="ChEBI" id="CHEBI:18248"/>
    </ligandPart>
</feature>
<dbReference type="Pfam" id="PF00067">
    <property type="entry name" value="p450"/>
    <property type="match status" value="1"/>
</dbReference>
<dbReference type="InterPro" id="IPR002403">
    <property type="entry name" value="Cyt_P450_E_grp-IV"/>
</dbReference>
<dbReference type="SUPFAM" id="SSF48264">
    <property type="entry name" value="Cytochrome P450"/>
    <property type="match status" value="1"/>
</dbReference>
<dbReference type="GO" id="GO:0005789">
    <property type="term" value="C:endoplasmic reticulum membrane"/>
    <property type="evidence" value="ECO:0007669"/>
    <property type="project" value="UniProtKB-SubCell"/>
</dbReference>
<dbReference type="PANTHER" id="PTHR24292:SF54">
    <property type="entry name" value="CYP9F3-RELATED"/>
    <property type="match status" value="1"/>
</dbReference>
<protein>
    <recommendedName>
        <fullName evidence="18">Cytochrome P450</fullName>
    </recommendedName>
</protein>
<evidence type="ECO:0000313" key="17">
    <source>
        <dbReference type="Proteomes" id="UP000091820"/>
    </source>
</evidence>
<dbReference type="FunFam" id="1.10.630.10:FF:000182">
    <property type="entry name" value="Cytochrome P450 3A4"/>
    <property type="match status" value="1"/>
</dbReference>
<proteinExistence type="inferred from homology"/>
<dbReference type="PANTHER" id="PTHR24292">
    <property type="entry name" value="CYTOCHROME P450"/>
    <property type="match status" value="1"/>
</dbReference>
<keyword evidence="12 15" id="KW-0503">Monooxygenase</keyword>
<dbReference type="InterPro" id="IPR001128">
    <property type="entry name" value="Cyt_P450"/>
</dbReference>
<keyword evidence="9" id="KW-0492">Microsome</keyword>
<evidence type="ECO:0000256" key="7">
    <source>
        <dbReference type="ARBA" id="ARBA00022723"/>
    </source>
</evidence>
<dbReference type="EnsemblMetazoa" id="GBRI020872-RA">
    <property type="protein sequence ID" value="GBRI020872-PA"/>
    <property type="gene ID" value="GBRI020872"/>
</dbReference>
<dbReference type="InterPro" id="IPR050476">
    <property type="entry name" value="Insect_CytP450_Detox"/>
</dbReference>
<evidence type="ECO:0000256" key="15">
    <source>
        <dbReference type="RuleBase" id="RU000461"/>
    </source>
</evidence>
<evidence type="ECO:0000256" key="13">
    <source>
        <dbReference type="ARBA" id="ARBA00023136"/>
    </source>
</evidence>
<dbReference type="STRING" id="37001.A0A1A9WIC6"/>
<dbReference type="VEuPathDB" id="VectorBase:GBRI020872"/>
<comment type="cofactor">
    <cofactor evidence="1 14">
        <name>heme</name>
        <dbReference type="ChEBI" id="CHEBI:30413"/>
    </cofactor>
</comment>
<evidence type="ECO:0000256" key="5">
    <source>
        <dbReference type="ARBA" id="ARBA00010617"/>
    </source>
</evidence>
<comment type="similarity">
    <text evidence="5 15">Belongs to the cytochrome P450 family.</text>
</comment>
<keyword evidence="10 15" id="KW-0560">Oxidoreductase</keyword>
<dbReference type="InterPro" id="IPR036396">
    <property type="entry name" value="Cyt_P450_sf"/>
</dbReference>
<evidence type="ECO:0000256" key="10">
    <source>
        <dbReference type="ARBA" id="ARBA00023002"/>
    </source>
</evidence>
<evidence type="ECO:0000256" key="14">
    <source>
        <dbReference type="PIRSR" id="PIRSR602403-1"/>
    </source>
</evidence>
<evidence type="ECO:0000256" key="12">
    <source>
        <dbReference type="ARBA" id="ARBA00023033"/>
    </source>
</evidence>
<evidence type="ECO:0000256" key="4">
    <source>
        <dbReference type="ARBA" id="ARBA00004406"/>
    </source>
</evidence>
<keyword evidence="8" id="KW-0256">Endoplasmic reticulum</keyword>
<evidence type="ECO:0000256" key="3">
    <source>
        <dbReference type="ARBA" id="ARBA00004174"/>
    </source>
</evidence>
<sequence length="369" mass="43297">MRQMFQLMNKVAIGAVDYLKQQQKKDPSQGLEIDVKNFVTRYSNDIIASTAFGLEINSFVNNNNEFYLMGKKVTTFTFLQNIKFLLYTYFKKLMKFLNVGMFDKKSTEYFMRLVLDAMKYRQENNIMRPDMINMLMEARGMLSSDKPNLHNREWSDIEIVAQCFLFFFAGFDGVASLTCFMAHEIMENATVQEKLLKEIQEIEQNLKGEPITYEVIKSMRYMDCVISETLRKWSQAAFMDRVCNQDTTYEVNNGEKLEIKKDDVIWIPVAGLHRDLNYYKNPEDFVPERFNAENKVNIKPFTYLPFGIGPRNCIASRFALLETKVLIYYLLRDFQFVAAKKSCIPLKLGQNGFQLFPKNGFWLKFVIRN</sequence>
<keyword evidence="7 14" id="KW-0479">Metal-binding</keyword>
<keyword evidence="17" id="KW-1185">Reference proteome</keyword>
<dbReference type="GO" id="GO:0020037">
    <property type="term" value="F:heme binding"/>
    <property type="evidence" value="ECO:0007669"/>
    <property type="project" value="InterPro"/>
</dbReference>
<dbReference type="CDD" id="cd11056">
    <property type="entry name" value="CYP6-like"/>
    <property type="match status" value="1"/>
</dbReference>
<evidence type="ECO:0000256" key="2">
    <source>
        <dbReference type="ARBA" id="ARBA00003690"/>
    </source>
</evidence>
<comment type="subcellular location">
    <subcellularLocation>
        <location evidence="4">Endoplasmic reticulum membrane</location>
        <topology evidence="4">Peripheral membrane protein</topology>
    </subcellularLocation>
    <subcellularLocation>
        <location evidence="3">Microsome membrane</location>
        <topology evidence="3">Peripheral membrane protein</topology>
    </subcellularLocation>
</comment>
<name>A0A1A9WIC6_9MUSC</name>
<dbReference type="InterPro" id="IPR017972">
    <property type="entry name" value="Cyt_P450_CS"/>
</dbReference>
<dbReference type="AlphaFoldDB" id="A0A1A9WIC6"/>
<evidence type="ECO:0000313" key="16">
    <source>
        <dbReference type="EnsemblMetazoa" id="GBRI020872-PA"/>
    </source>
</evidence>
<dbReference type="GO" id="GO:0016705">
    <property type="term" value="F:oxidoreductase activity, acting on paired donors, with incorporation or reduction of molecular oxygen"/>
    <property type="evidence" value="ECO:0007669"/>
    <property type="project" value="InterPro"/>
</dbReference>
<organism evidence="16 17">
    <name type="scientific">Glossina brevipalpis</name>
    <dbReference type="NCBI Taxonomy" id="37001"/>
    <lineage>
        <taxon>Eukaryota</taxon>
        <taxon>Metazoa</taxon>
        <taxon>Ecdysozoa</taxon>
        <taxon>Arthropoda</taxon>
        <taxon>Hexapoda</taxon>
        <taxon>Insecta</taxon>
        <taxon>Pterygota</taxon>
        <taxon>Neoptera</taxon>
        <taxon>Endopterygota</taxon>
        <taxon>Diptera</taxon>
        <taxon>Brachycera</taxon>
        <taxon>Muscomorpha</taxon>
        <taxon>Hippoboscoidea</taxon>
        <taxon>Glossinidae</taxon>
        <taxon>Glossina</taxon>
    </lineage>
</organism>
<dbReference type="GO" id="GO:0004497">
    <property type="term" value="F:monooxygenase activity"/>
    <property type="evidence" value="ECO:0007669"/>
    <property type="project" value="UniProtKB-KW"/>
</dbReference>
<keyword evidence="11 14" id="KW-0408">Iron</keyword>
<evidence type="ECO:0000256" key="6">
    <source>
        <dbReference type="ARBA" id="ARBA00022617"/>
    </source>
</evidence>
<evidence type="ECO:0008006" key="18">
    <source>
        <dbReference type="Google" id="ProtNLM"/>
    </source>
</evidence>
<evidence type="ECO:0000256" key="1">
    <source>
        <dbReference type="ARBA" id="ARBA00001971"/>
    </source>
</evidence>
<keyword evidence="6 14" id="KW-0349">Heme</keyword>
<accession>A0A1A9WIC6</accession>
<evidence type="ECO:0000256" key="9">
    <source>
        <dbReference type="ARBA" id="ARBA00022848"/>
    </source>
</evidence>
<keyword evidence="13" id="KW-0472">Membrane</keyword>
<comment type="function">
    <text evidence="2">May be involved in the metabolism of insect hormones and in the breakdown of synthetic insecticides.</text>
</comment>
<evidence type="ECO:0000256" key="11">
    <source>
        <dbReference type="ARBA" id="ARBA00023004"/>
    </source>
</evidence>
<dbReference type="PRINTS" id="PR00465">
    <property type="entry name" value="EP450IV"/>
</dbReference>
<dbReference type="GO" id="GO:0005506">
    <property type="term" value="F:iron ion binding"/>
    <property type="evidence" value="ECO:0007669"/>
    <property type="project" value="InterPro"/>
</dbReference>
<reference evidence="17" key="1">
    <citation type="submission" date="2014-03" db="EMBL/GenBank/DDBJ databases">
        <authorList>
            <person name="Aksoy S."/>
            <person name="Warren W."/>
            <person name="Wilson R.K."/>
        </authorList>
    </citation>
    <scope>NUCLEOTIDE SEQUENCE [LARGE SCALE GENOMIC DNA]</scope>
    <source>
        <strain evidence="17">IAEA</strain>
    </source>
</reference>
<reference evidence="16" key="2">
    <citation type="submission" date="2020-05" db="UniProtKB">
        <authorList>
            <consortium name="EnsemblMetazoa"/>
        </authorList>
    </citation>
    <scope>IDENTIFICATION</scope>
    <source>
        <strain evidence="16">IAEA</strain>
    </source>
</reference>
<dbReference type="PROSITE" id="PS00086">
    <property type="entry name" value="CYTOCHROME_P450"/>
    <property type="match status" value="1"/>
</dbReference>
<evidence type="ECO:0000256" key="8">
    <source>
        <dbReference type="ARBA" id="ARBA00022824"/>
    </source>
</evidence>
<dbReference type="Gene3D" id="1.10.630.10">
    <property type="entry name" value="Cytochrome P450"/>
    <property type="match status" value="1"/>
</dbReference>